<reference evidence="3" key="1">
    <citation type="journal article" date="2022" name="Environ. Microbiol.">
        <title>Geoalkalibacter halelectricus SAP #1 sp. nov. possessing extracellular electron transfer and mineral#reducing capabilities from a haloalkaline environment.</title>
        <authorList>
            <person name="Yadav S."/>
            <person name="Singh R."/>
            <person name="Sundharam S.S."/>
            <person name="Chaudhary S."/>
            <person name="Krishnamurthi S."/>
            <person name="Patil S.A."/>
        </authorList>
    </citation>
    <scope>NUCLEOTIDE SEQUENCE</scope>
    <source>
        <strain evidence="3">SAP-1</strain>
    </source>
</reference>
<evidence type="ECO:0000313" key="3">
    <source>
        <dbReference type="EMBL" id="UWZ80249.1"/>
    </source>
</evidence>
<protein>
    <submittedName>
        <fullName evidence="3">Pilus assembly protein TadG-related protein</fullName>
    </submittedName>
</protein>
<organism evidence="3 4">
    <name type="scientific">Geoalkalibacter halelectricus</name>
    <dbReference type="NCBI Taxonomy" id="2847045"/>
    <lineage>
        <taxon>Bacteria</taxon>
        <taxon>Pseudomonadati</taxon>
        <taxon>Thermodesulfobacteriota</taxon>
        <taxon>Desulfuromonadia</taxon>
        <taxon>Desulfuromonadales</taxon>
        <taxon>Geoalkalibacteraceae</taxon>
        <taxon>Geoalkalibacter</taxon>
    </lineage>
</organism>
<sequence>MNLRMGATRTMRQERGAVLVMVAVLMTVFIGITALAIDLGHLHVVRNELQNAADAGALAGAANLINYSTGAIRADANQIAYDTALLNSSVNQPVEVNWTSGNEGDVQRGHWSFATRTFTPNASLVQADLEGRSEAVLDADTNFINAVRVVTRREADPAPSFFAGFFGFGSFARTAEAVAYIGFAGQVEPYGVDQPIAICQESILQNAGEPDAYFDCNIGRMINSGQNVVSSNTAGWTDFNQAGNPCQGGTNANAVRDLVCGEGNPLPIALGRPMATSGGEIQSAFNNLTSCWESATGKEQPWTLTLSVIECPGNNVSTCQKVVGVVTVEIVWINAQNDPQYNRVPTQMGDWSSDASSGQARWASFVEHFNLKNVDGSPAPYANKSIYFKPSCEYQEPPLSHTGGKNFGLLAQIPVLVR</sequence>
<dbReference type="RefSeq" id="WP_260748606.1">
    <property type="nucleotide sequence ID" value="NZ_CP092109.1"/>
</dbReference>
<gene>
    <name evidence="3" type="ORF">L9S41_02340</name>
</gene>
<feature type="domain" description="DUF2134" evidence="2">
    <location>
        <begin position="59"/>
        <end position="179"/>
    </location>
</feature>
<feature type="domain" description="TadE-like" evidence="1">
    <location>
        <begin position="16"/>
        <end position="57"/>
    </location>
</feature>
<evidence type="ECO:0000313" key="4">
    <source>
        <dbReference type="Proteomes" id="UP001060414"/>
    </source>
</evidence>
<evidence type="ECO:0000259" key="2">
    <source>
        <dbReference type="Pfam" id="PF09977"/>
    </source>
</evidence>
<name>A0ABY5ZP12_9BACT</name>
<accession>A0ABY5ZP12</accession>
<dbReference type="InterPro" id="IPR018705">
    <property type="entry name" value="DUF2134_membrane"/>
</dbReference>
<proteinExistence type="predicted"/>
<dbReference type="Pfam" id="PF07811">
    <property type="entry name" value="TadE"/>
    <property type="match status" value="1"/>
</dbReference>
<dbReference type="Pfam" id="PF09977">
    <property type="entry name" value="Tad_C"/>
    <property type="match status" value="1"/>
</dbReference>
<dbReference type="EMBL" id="CP092109">
    <property type="protein sequence ID" value="UWZ80249.1"/>
    <property type="molecule type" value="Genomic_DNA"/>
</dbReference>
<evidence type="ECO:0000259" key="1">
    <source>
        <dbReference type="Pfam" id="PF07811"/>
    </source>
</evidence>
<dbReference type="InterPro" id="IPR012495">
    <property type="entry name" value="TadE-like_dom"/>
</dbReference>
<dbReference type="Proteomes" id="UP001060414">
    <property type="component" value="Chromosome"/>
</dbReference>
<keyword evidence="4" id="KW-1185">Reference proteome</keyword>